<gene>
    <name evidence="13" type="ORF">MKI86_18155</name>
</gene>
<reference evidence="13 14" key="1">
    <citation type="submission" date="2022-02" db="EMBL/GenBank/DDBJ databases">
        <title>Shinella B3.7 sp. nov., isolated from Sediment (Zhairuo Island).</title>
        <authorList>
            <person name="Chen G."/>
        </authorList>
    </citation>
    <scope>NUCLEOTIDE SEQUENCE [LARGE SCALE GENOMIC DNA]</scope>
    <source>
        <strain evidence="13 14">B3.7</strain>
        <plasmid evidence="13">unnamed</plasmid>
    </source>
</reference>
<dbReference type="CDD" id="cd01347">
    <property type="entry name" value="ligand_gated_channel"/>
    <property type="match status" value="1"/>
</dbReference>
<evidence type="ECO:0000256" key="8">
    <source>
        <dbReference type="PROSITE-ProRule" id="PRU01360"/>
    </source>
</evidence>
<name>A0ABT0CR35_9HYPH</name>
<evidence type="ECO:0000313" key="14">
    <source>
        <dbReference type="Proteomes" id="UP001201844"/>
    </source>
</evidence>
<comment type="caution">
    <text evidence="13">The sequence shown here is derived from an EMBL/GenBank/DDBJ whole genome shotgun (WGS) entry which is preliminary data.</text>
</comment>
<dbReference type="SUPFAM" id="SSF56935">
    <property type="entry name" value="Porins"/>
    <property type="match status" value="1"/>
</dbReference>
<geneLocation type="plasmid" evidence="13">
    <name>unnamed</name>
</geneLocation>
<dbReference type="Proteomes" id="UP001201844">
    <property type="component" value="Unassembled WGS sequence"/>
</dbReference>
<comment type="subcellular location">
    <subcellularLocation>
        <location evidence="1 8">Cell outer membrane</location>
        <topology evidence="1 8">Multi-pass membrane protein</topology>
    </subcellularLocation>
</comment>
<protein>
    <submittedName>
        <fullName evidence="13">TonB-dependent receptor</fullName>
    </submittedName>
</protein>
<dbReference type="PANTHER" id="PTHR40980">
    <property type="entry name" value="PLUG DOMAIN-CONTAINING PROTEIN"/>
    <property type="match status" value="1"/>
</dbReference>
<dbReference type="Gene3D" id="2.40.170.20">
    <property type="entry name" value="TonB-dependent receptor, beta-barrel domain"/>
    <property type="match status" value="1"/>
</dbReference>
<organism evidence="13 14">
    <name type="scientific">Shinella sedimenti</name>
    <dbReference type="NCBI Taxonomy" id="2919913"/>
    <lineage>
        <taxon>Bacteria</taxon>
        <taxon>Pseudomonadati</taxon>
        <taxon>Pseudomonadota</taxon>
        <taxon>Alphaproteobacteria</taxon>
        <taxon>Hyphomicrobiales</taxon>
        <taxon>Rhizobiaceae</taxon>
        <taxon>Shinella</taxon>
    </lineage>
</organism>
<keyword evidence="2 8" id="KW-0813">Transport</keyword>
<evidence type="ECO:0000256" key="9">
    <source>
        <dbReference type="RuleBase" id="RU003357"/>
    </source>
</evidence>
<keyword evidence="6 8" id="KW-0472">Membrane</keyword>
<evidence type="ECO:0000256" key="6">
    <source>
        <dbReference type="ARBA" id="ARBA00023136"/>
    </source>
</evidence>
<evidence type="ECO:0000313" key="13">
    <source>
        <dbReference type="EMBL" id="MCJ8151073.1"/>
    </source>
</evidence>
<keyword evidence="3 8" id="KW-1134">Transmembrane beta strand</keyword>
<comment type="similarity">
    <text evidence="8 9">Belongs to the TonB-dependent receptor family.</text>
</comment>
<evidence type="ECO:0000256" key="4">
    <source>
        <dbReference type="ARBA" id="ARBA00022692"/>
    </source>
</evidence>
<evidence type="ECO:0000256" key="3">
    <source>
        <dbReference type="ARBA" id="ARBA00022452"/>
    </source>
</evidence>
<evidence type="ECO:0000256" key="1">
    <source>
        <dbReference type="ARBA" id="ARBA00004571"/>
    </source>
</evidence>
<sequence>MKIFNAVFRRGLQTVWLGAMMVGPVAAQQADQVYELPAIIVTGGGVEGSAESALIARRESPNAKVVIEGEQLNQFNDLSAGDAIRRLPGVTFPGVNRPREIKLRGIGKEYTQVLIDGRPLIDGDASRNFEVDRIPAAMIERIEIIRSPLANSSSLGAAGTVNIITKRQFKKDGGGLSLGGGYLTENGPIGDASGWASGEEGAFRYFLGGQAQRRRVNESSAEDIFGANGTTPNRGSRQEQAREFDEYFANGRFEYDITDDDTLTFAPTFSRSHELREQSEYRLNTAQTGFDRRTDEMRNRTRQTFAAYNEWKHDFSAETQSRLFLDWQTGTEDTTRDGSQQTLNPITGLPVGLPSPDQRIAGIKLGRTAPGFVLNAQIDGHAIEGGFGASFSTRREQETRYRNGGVEPNFGRTYKVGEDIFYGYIMDKFSLFGPDEFTAGLRIENSSTRTTDVLGNDFSIDETFVNPSLQYKYSMNDDLDFRMGVARTLRRPDLRDLTPTLSTNSGTLSSPDTRGNPNTRPEDIWGVDGGFDWHVLDGKGIVSANLFARNFHNKIESALSQEAGRWVSDPRNVGDGTLYGAELEVRSSLDFVEMPNLTFFANATAMRSSLTDQLTGQTRRFAETPNFVSNIGLDYFVPDWKMTFGLNLNTVYGYSQNIAQATNTAGVVNNVHTEFSTLNRLDFSIKTALSENFNLSFSALNLLRPTDKRVRTTFDRDSNITSLTRSSEPSYSSYYVRASYTW</sequence>
<evidence type="ECO:0000259" key="11">
    <source>
        <dbReference type="Pfam" id="PF00593"/>
    </source>
</evidence>
<dbReference type="RefSeq" id="WP_241603768.1">
    <property type="nucleotide sequence ID" value="NZ_JAKVIN010000008.1"/>
</dbReference>
<dbReference type="InterPro" id="IPR036942">
    <property type="entry name" value="Beta-barrel_TonB_sf"/>
</dbReference>
<dbReference type="EMBL" id="JAKVIN010000008">
    <property type="protein sequence ID" value="MCJ8151073.1"/>
    <property type="molecule type" value="Genomic_DNA"/>
</dbReference>
<feature type="compositionally biased region" description="Polar residues" evidence="10">
    <location>
        <begin position="502"/>
        <end position="519"/>
    </location>
</feature>
<dbReference type="InterPro" id="IPR039426">
    <property type="entry name" value="TonB-dep_rcpt-like"/>
</dbReference>
<evidence type="ECO:0000256" key="2">
    <source>
        <dbReference type="ARBA" id="ARBA00022448"/>
    </source>
</evidence>
<accession>A0ABT0CR35</accession>
<feature type="region of interest" description="Disordered" evidence="10">
    <location>
        <begin position="331"/>
        <end position="354"/>
    </location>
</feature>
<evidence type="ECO:0000256" key="7">
    <source>
        <dbReference type="ARBA" id="ARBA00023237"/>
    </source>
</evidence>
<dbReference type="InterPro" id="IPR012910">
    <property type="entry name" value="Plug_dom"/>
</dbReference>
<keyword evidence="5 9" id="KW-0798">TonB box</keyword>
<dbReference type="Pfam" id="PF00593">
    <property type="entry name" value="TonB_dep_Rec_b-barrel"/>
    <property type="match status" value="1"/>
</dbReference>
<dbReference type="PROSITE" id="PS52016">
    <property type="entry name" value="TONB_DEPENDENT_REC_3"/>
    <property type="match status" value="1"/>
</dbReference>
<keyword evidence="14" id="KW-1185">Reference proteome</keyword>
<feature type="region of interest" description="Disordered" evidence="10">
    <location>
        <begin position="494"/>
        <end position="520"/>
    </location>
</feature>
<keyword evidence="7 8" id="KW-0998">Cell outer membrane</keyword>
<dbReference type="Pfam" id="PF07715">
    <property type="entry name" value="Plug"/>
    <property type="match status" value="1"/>
</dbReference>
<feature type="domain" description="TonB-dependent receptor plug" evidence="12">
    <location>
        <begin position="57"/>
        <end position="158"/>
    </location>
</feature>
<dbReference type="PANTHER" id="PTHR40980:SF4">
    <property type="entry name" value="TONB-DEPENDENT RECEPTOR-LIKE BETA-BARREL DOMAIN-CONTAINING PROTEIN"/>
    <property type="match status" value="1"/>
</dbReference>
<evidence type="ECO:0000256" key="5">
    <source>
        <dbReference type="ARBA" id="ARBA00023077"/>
    </source>
</evidence>
<evidence type="ECO:0000256" key="10">
    <source>
        <dbReference type="SAM" id="MobiDB-lite"/>
    </source>
</evidence>
<keyword evidence="4 8" id="KW-0812">Transmembrane</keyword>
<dbReference type="Gene3D" id="2.170.130.10">
    <property type="entry name" value="TonB-dependent receptor, plug domain"/>
    <property type="match status" value="1"/>
</dbReference>
<evidence type="ECO:0000259" key="12">
    <source>
        <dbReference type="Pfam" id="PF07715"/>
    </source>
</evidence>
<keyword evidence="13" id="KW-0614">Plasmid</keyword>
<feature type="compositionally biased region" description="Polar residues" evidence="10">
    <location>
        <begin position="331"/>
        <end position="345"/>
    </location>
</feature>
<dbReference type="InterPro" id="IPR037066">
    <property type="entry name" value="Plug_dom_sf"/>
</dbReference>
<dbReference type="InterPro" id="IPR000531">
    <property type="entry name" value="Beta-barrel_TonB"/>
</dbReference>
<proteinExistence type="inferred from homology"/>
<feature type="domain" description="TonB-dependent receptor-like beta-barrel" evidence="11">
    <location>
        <begin position="251"/>
        <end position="702"/>
    </location>
</feature>
<keyword evidence="13" id="KW-0675">Receptor</keyword>